<dbReference type="Proteomes" id="UP000286715">
    <property type="component" value="Unassembled WGS sequence"/>
</dbReference>
<evidence type="ECO:0000313" key="2">
    <source>
        <dbReference type="Proteomes" id="UP000286715"/>
    </source>
</evidence>
<evidence type="ECO:0000313" key="1">
    <source>
        <dbReference type="EMBL" id="GCD76813.1"/>
    </source>
</evidence>
<name>A0A401XIJ2_9FLAO</name>
<sequence>MKKLTFYIFSIIILLFLTSGDLIGQSNIRTITFDILKNQLFGGAELPAEEPIKIVGLLPEEVHRVELILYEKSEKNKPYYIGFYQRPFDMKVDRFEIQLDPLRSGRQYFFTFQYFTKATPEQLRALQLSLNANLEAAIRSNYIYRRNSIIGLQSPNQLLKTLNALIAEGLQEFRHTTGRTFDRFSSLVLAKIRQIESESLSNARFNIAKKSKEESQRVAYAEKLIQELIELVQSEATQFLSDNMLILREERTSVAVTEQLPGSIPINFGYGFVYWEGNFSNLVYDTSPYVGISIPLANKTFARYLGNASLSVGVLLRDLEFSQIKYSGPVINLPIYAGLGYKAFRVARFHIGGTLLSSDANSDGQIQLDAALFGGVSIELNVWAGFDKKRKR</sequence>
<gene>
    <name evidence="1" type="ORF">JCM31826_02950</name>
</gene>
<protein>
    <submittedName>
        <fullName evidence="1">Uncharacterized protein</fullName>
    </submittedName>
</protein>
<keyword evidence="2" id="KW-1185">Reference proteome</keyword>
<dbReference type="OrthoDB" id="833044at2"/>
<reference evidence="1 2" key="1">
    <citation type="submission" date="2018-11" db="EMBL/GenBank/DDBJ databases">
        <title>Schleiferia aggregans sp. nov., a moderately thermophilic heterotrophic bacterium isolated from microbial mats at a terrestrial hot spring.</title>
        <authorList>
            <person name="Iino T."/>
            <person name="Ohkuma M."/>
            <person name="Haruta S."/>
        </authorList>
    </citation>
    <scope>NUCLEOTIDE SEQUENCE [LARGE SCALE GENOMIC DNA]</scope>
    <source>
        <strain evidence="1 2">LA</strain>
    </source>
</reference>
<comment type="caution">
    <text evidence="1">The sequence shown here is derived from an EMBL/GenBank/DDBJ whole genome shotgun (WGS) entry which is preliminary data.</text>
</comment>
<dbReference type="EMBL" id="BHZE01000002">
    <property type="protein sequence ID" value="GCD76813.1"/>
    <property type="molecule type" value="Genomic_DNA"/>
</dbReference>
<proteinExistence type="predicted"/>
<accession>A0A401XIJ2</accession>
<dbReference type="RefSeq" id="WP_124396883.1">
    <property type="nucleotide sequence ID" value="NZ_BHZE01000002.1"/>
</dbReference>
<organism evidence="1 2">
    <name type="scientific">Thermaurantimonas aggregans</name>
    <dbReference type="NCBI Taxonomy" id="2173829"/>
    <lineage>
        <taxon>Bacteria</taxon>
        <taxon>Pseudomonadati</taxon>
        <taxon>Bacteroidota</taxon>
        <taxon>Flavobacteriia</taxon>
        <taxon>Flavobacteriales</taxon>
        <taxon>Schleiferiaceae</taxon>
        <taxon>Thermaurantimonas</taxon>
    </lineage>
</organism>
<dbReference type="AlphaFoldDB" id="A0A401XIJ2"/>